<dbReference type="SMART" id="SM00448">
    <property type="entry name" value="REC"/>
    <property type="match status" value="1"/>
</dbReference>
<dbReference type="InterPro" id="IPR039420">
    <property type="entry name" value="WalR-like"/>
</dbReference>
<dbReference type="Proteomes" id="UP000286997">
    <property type="component" value="Unassembled WGS sequence"/>
</dbReference>
<feature type="DNA-binding region" description="OmpR/PhoB-type" evidence="7">
    <location>
        <begin position="124"/>
        <end position="220"/>
    </location>
</feature>
<dbReference type="OrthoDB" id="9802426at2"/>
<keyword evidence="2" id="KW-0902">Two-component regulatory system</keyword>
<dbReference type="GO" id="GO:0000156">
    <property type="term" value="F:phosphorelay response regulator activity"/>
    <property type="evidence" value="ECO:0007669"/>
    <property type="project" value="TreeGrafter"/>
</dbReference>
<dbReference type="Pfam" id="PF00072">
    <property type="entry name" value="Response_reg"/>
    <property type="match status" value="1"/>
</dbReference>
<proteinExistence type="predicted"/>
<feature type="domain" description="Response regulatory" evidence="8">
    <location>
        <begin position="2"/>
        <end position="116"/>
    </location>
</feature>
<organism evidence="10 11">
    <name type="scientific">Methylobacterium oryzihabitans</name>
    <dbReference type="NCBI Taxonomy" id="2499852"/>
    <lineage>
        <taxon>Bacteria</taxon>
        <taxon>Pseudomonadati</taxon>
        <taxon>Pseudomonadota</taxon>
        <taxon>Alphaproteobacteria</taxon>
        <taxon>Hyphomicrobiales</taxon>
        <taxon>Methylobacteriaceae</taxon>
        <taxon>Methylobacterium</taxon>
    </lineage>
</organism>
<dbReference type="FunFam" id="3.40.50.2300:FF:000002">
    <property type="entry name" value="DNA-binding response regulator PhoP"/>
    <property type="match status" value="1"/>
</dbReference>
<dbReference type="GO" id="GO:0032993">
    <property type="term" value="C:protein-DNA complex"/>
    <property type="evidence" value="ECO:0007669"/>
    <property type="project" value="TreeGrafter"/>
</dbReference>
<evidence type="ECO:0000313" key="10">
    <source>
        <dbReference type="EMBL" id="RVU17191.1"/>
    </source>
</evidence>
<keyword evidence="1 6" id="KW-0597">Phosphoprotein</keyword>
<dbReference type="PANTHER" id="PTHR48111:SF67">
    <property type="entry name" value="TRANSCRIPTIONAL REGULATORY PROTEIN TCTD"/>
    <property type="match status" value="1"/>
</dbReference>
<comment type="caution">
    <text evidence="10">The sequence shown here is derived from an EMBL/GenBank/DDBJ whole genome shotgun (WGS) entry which is preliminary data.</text>
</comment>
<dbReference type="GO" id="GO:0006355">
    <property type="term" value="P:regulation of DNA-templated transcription"/>
    <property type="evidence" value="ECO:0007669"/>
    <property type="project" value="InterPro"/>
</dbReference>
<dbReference type="CDD" id="cd00383">
    <property type="entry name" value="trans_reg_C"/>
    <property type="match status" value="1"/>
</dbReference>
<dbReference type="SUPFAM" id="SSF52172">
    <property type="entry name" value="CheY-like"/>
    <property type="match status" value="1"/>
</dbReference>
<gene>
    <name evidence="10" type="ORF">EOE48_14905</name>
</gene>
<feature type="modified residue" description="4-aspartylphosphate" evidence="6">
    <location>
        <position position="51"/>
    </location>
</feature>
<evidence type="ECO:0000256" key="1">
    <source>
        <dbReference type="ARBA" id="ARBA00022553"/>
    </source>
</evidence>
<keyword evidence="4 7" id="KW-0238">DNA-binding</keyword>
<evidence type="ECO:0000256" key="2">
    <source>
        <dbReference type="ARBA" id="ARBA00023012"/>
    </source>
</evidence>
<dbReference type="InterPro" id="IPR001867">
    <property type="entry name" value="OmpR/PhoB-type_DNA-bd"/>
</dbReference>
<evidence type="ECO:0000256" key="3">
    <source>
        <dbReference type="ARBA" id="ARBA00023015"/>
    </source>
</evidence>
<protein>
    <submittedName>
        <fullName evidence="10">Response regulator transcription factor</fullName>
    </submittedName>
</protein>
<evidence type="ECO:0000313" key="11">
    <source>
        <dbReference type="Proteomes" id="UP000286997"/>
    </source>
</evidence>
<dbReference type="GO" id="GO:0005829">
    <property type="term" value="C:cytosol"/>
    <property type="evidence" value="ECO:0007669"/>
    <property type="project" value="TreeGrafter"/>
</dbReference>
<dbReference type="Gene3D" id="6.10.250.690">
    <property type="match status" value="1"/>
</dbReference>
<dbReference type="GO" id="GO:0000976">
    <property type="term" value="F:transcription cis-regulatory region binding"/>
    <property type="evidence" value="ECO:0007669"/>
    <property type="project" value="TreeGrafter"/>
</dbReference>
<dbReference type="PANTHER" id="PTHR48111">
    <property type="entry name" value="REGULATOR OF RPOS"/>
    <property type="match status" value="1"/>
</dbReference>
<evidence type="ECO:0000256" key="7">
    <source>
        <dbReference type="PROSITE-ProRule" id="PRU01091"/>
    </source>
</evidence>
<dbReference type="InterPro" id="IPR001789">
    <property type="entry name" value="Sig_transdc_resp-reg_receiver"/>
</dbReference>
<name>A0A3S2YRB1_9HYPH</name>
<dbReference type="InterPro" id="IPR036388">
    <property type="entry name" value="WH-like_DNA-bd_sf"/>
</dbReference>
<evidence type="ECO:0000259" key="8">
    <source>
        <dbReference type="PROSITE" id="PS50110"/>
    </source>
</evidence>
<keyword evidence="11" id="KW-1185">Reference proteome</keyword>
<feature type="domain" description="OmpR/PhoB-type" evidence="9">
    <location>
        <begin position="124"/>
        <end position="220"/>
    </location>
</feature>
<reference evidence="10 11" key="1">
    <citation type="submission" date="2019-01" db="EMBL/GenBank/DDBJ databases">
        <authorList>
            <person name="Chen W.-M."/>
        </authorList>
    </citation>
    <scope>NUCLEOTIDE SEQUENCE [LARGE SCALE GENOMIC DNA]</scope>
    <source>
        <strain evidence="10 11">TER-1</strain>
    </source>
</reference>
<evidence type="ECO:0000256" key="4">
    <source>
        <dbReference type="ARBA" id="ARBA00023125"/>
    </source>
</evidence>
<evidence type="ECO:0000256" key="6">
    <source>
        <dbReference type="PROSITE-ProRule" id="PRU00169"/>
    </source>
</evidence>
<dbReference type="InterPro" id="IPR011006">
    <property type="entry name" value="CheY-like_superfamily"/>
</dbReference>
<keyword evidence="5" id="KW-0804">Transcription</keyword>
<dbReference type="Gene3D" id="3.40.50.2300">
    <property type="match status" value="1"/>
</dbReference>
<evidence type="ECO:0000256" key="5">
    <source>
        <dbReference type="ARBA" id="ARBA00023163"/>
    </source>
</evidence>
<dbReference type="Pfam" id="PF00486">
    <property type="entry name" value="Trans_reg_C"/>
    <property type="match status" value="1"/>
</dbReference>
<dbReference type="SMART" id="SM00862">
    <property type="entry name" value="Trans_reg_C"/>
    <property type="match status" value="1"/>
</dbReference>
<evidence type="ECO:0000259" key="9">
    <source>
        <dbReference type="PROSITE" id="PS51755"/>
    </source>
</evidence>
<dbReference type="AlphaFoldDB" id="A0A3S2YRB1"/>
<keyword evidence="3" id="KW-0805">Transcription regulation</keyword>
<sequence>MRILVVEDTADIAEIIIAGFRRIGHSVDWESDGAEARDLLATQGYDLVVLDLTLPGCDGAALLKALRGRGDATPVLVLTARAGIEERVRVLDLGADDYLVKPFDFREVEARARALLRRAAGEATNALVCGDIAIDRAARSVRVAGVPVELTRRELMLLEILAARPGRVFGKDELLDRLFSLDEAPSFNAVEQYVARLRRKLAPSEAQIRTLRGLGYQLTPKPGG</sequence>
<dbReference type="PROSITE" id="PS51755">
    <property type="entry name" value="OMPR_PHOB"/>
    <property type="match status" value="1"/>
</dbReference>
<dbReference type="PROSITE" id="PS50110">
    <property type="entry name" value="RESPONSE_REGULATORY"/>
    <property type="match status" value="1"/>
</dbReference>
<dbReference type="RefSeq" id="WP_127730433.1">
    <property type="nucleotide sequence ID" value="NZ_SACP01000013.1"/>
</dbReference>
<accession>A0A3S2YRB1</accession>
<dbReference type="EMBL" id="SACP01000013">
    <property type="protein sequence ID" value="RVU17191.1"/>
    <property type="molecule type" value="Genomic_DNA"/>
</dbReference>
<dbReference type="Gene3D" id="1.10.10.10">
    <property type="entry name" value="Winged helix-like DNA-binding domain superfamily/Winged helix DNA-binding domain"/>
    <property type="match status" value="1"/>
</dbReference>